<gene>
    <name evidence="2" type="ORF">A33Q_3927</name>
</gene>
<proteinExistence type="predicted"/>
<dbReference type="Proteomes" id="UP000006073">
    <property type="component" value="Unassembled WGS sequence"/>
</dbReference>
<dbReference type="STRING" id="1189612.A33Q_3927"/>
<dbReference type="EMBL" id="ALWO02000049">
    <property type="protein sequence ID" value="EOZ92836.1"/>
    <property type="molecule type" value="Genomic_DNA"/>
</dbReference>
<organism evidence="2 3">
    <name type="scientific">Indibacter alkaliphilus (strain CCUG 57479 / KCTC 22604 / LW1)</name>
    <dbReference type="NCBI Taxonomy" id="1189612"/>
    <lineage>
        <taxon>Bacteria</taxon>
        <taxon>Pseudomonadati</taxon>
        <taxon>Bacteroidota</taxon>
        <taxon>Cytophagia</taxon>
        <taxon>Cytophagales</taxon>
        <taxon>Cyclobacteriaceae</taxon>
    </lineage>
</organism>
<evidence type="ECO:0000256" key="1">
    <source>
        <dbReference type="SAM" id="MobiDB-lite"/>
    </source>
</evidence>
<protein>
    <submittedName>
        <fullName evidence="2">Uncharacterized protein</fullName>
    </submittedName>
</protein>
<reference evidence="2 3" key="1">
    <citation type="journal article" date="2013" name="Genome Announc.">
        <title>Draft Genome Sequence of Indibacter alkaliphilus Strain LW1T, Isolated from Lonar Lake, a Haloalkaline Lake in the Buldana District of Maharashtra, India.</title>
        <authorList>
            <person name="Singh A."/>
            <person name="Kumar Jangir P."/>
            <person name="Sharma R."/>
            <person name="Singh A."/>
            <person name="Kumar Pinnaka A."/>
            <person name="Shivaji S."/>
        </authorList>
    </citation>
    <scope>NUCLEOTIDE SEQUENCE [LARGE SCALE GENOMIC DNA]</scope>
    <source>
        <strain evidence="3">CCUG 57479 / KCTC 22604 / LW1</strain>
    </source>
</reference>
<comment type="caution">
    <text evidence="2">The sequence shown here is derived from an EMBL/GenBank/DDBJ whole genome shotgun (WGS) entry which is preliminary data.</text>
</comment>
<evidence type="ECO:0000313" key="2">
    <source>
        <dbReference type="EMBL" id="EOZ92836.1"/>
    </source>
</evidence>
<name>S2DLK3_INDAL</name>
<dbReference type="AlphaFoldDB" id="S2DLK3"/>
<evidence type="ECO:0000313" key="3">
    <source>
        <dbReference type="Proteomes" id="UP000006073"/>
    </source>
</evidence>
<accession>S2DLK3</accession>
<dbReference type="RefSeq" id="WP_016255515.1">
    <property type="nucleotide sequence ID" value="NZ_ALWO02000049.1"/>
</dbReference>
<feature type="compositionally biased region" description="Basic and acidic residues" evidence="1">
    <location>
        <begin position="24"/>
        <end position="41"/>
    </location>
</feature>
<keyword evidence="3" id="KW-1185">Reference proteome</keyword>
<sequence length="41" mass="4318">MRTITGMGTGFSLLFETAGGTQKMEARDSSKLEGGHESQGL</sequence>
<feature type="region of interest" description="Disordered" evidence="1">
    <location>
        <begin position="19"/>
        <end position="41"/>
    </location>
</feature>